<reference evidence="2 3" key="1">
    <citation type="submission" date="2013-02" db="EMBL/GenBank/DDBJ databases">
        <title>The Genome Sequence of Acinetobacter sp. NIPH 2171.</title>
        <authorList>
            <consortium name="The Broad Institute Genome Sequencing Platform"/>
            <consortium name="The Broad Institute Genome Sequencing Center for Infectious Disease"/>
            <person name="Cerqueira G."/>
            <person name="Feldgarden M."/>
            <person name="Courvalin P."/>
            <person name="Perichon B."/>
            <person name="Grillot-Courvalin C."/>
            <person name="Clermont D."/>
            <person name="Rocha E."/>
            <person name="Yoon E.-J."/>
            <person name="Nemec A."/>
            <person name="Walker B."/>
            <person name="Young S.K."/>
            <person name="Zeng Q."/>
            <person name="Gargeya S."/>
            <person name="Fitzgerald M."/>
            <person name="Haas B."/>
            <person name="Abouelleil A."/>
            <person name="Alvarado L."/>
            <person name="Arachchi H.M."/>
            <person name="Berlin A.M."/>
            <person name="Chapman S.B."/>
            <person name="Dewar J."/>
            <person name="Goldberg J."/>
            <person name="Griggs A."/>
            <person name="Gujja S."/>
            <person name="Hansen M."/>
            <person name="Howarth C."/>
            <person name="Imamovic A."/>
            <person name="Larimer J."/>
            <person name="McCowan C."/>
            <person name="Murphy C."/>
            <person name="Neiman D."/>
            <person name="Pearson M."/>
            <person name="Priest M."/>
            <person name="Roberts A."/>
            <person name="Saif S."/>
            <person name="Shea T."/>
            <person name="Sisk P."/>
            <person name="Sykes S."/>
            <person name="Wortman J."/>
            <person name="Nusbaum C."/>
            <person name="Birren B."/>
        </authorList>
    </citation>
    <scope>NUCLEOTIDE SEQUENCE [LARGE SCALE GENOMIC DNA]</scope>
    <source>
        <strain evidence="2 3">NIPH 2171</strain>
    </source>
</reference>
<dbReference type="EMBL" id="APRS01000009">
    <property type="protein sequence ID" value="ENX09620.1"/>
    <property type="molecule type" value="Genomic_DNA"/>
</dbReference>
<proteinExistence type="predicted"/>
<evidence type="ECO:0000313" key="2">
    <source>
        <dbReference type="EMBL" id="ENX09620.1"/>
    </source>
</evidence>
<organism evidence="2 3">
    <name type="scientific">Acinetobacter variabilis</name>
    <dbReference type="NCBI Taxonomy" id="70346"/>
    <lineage>
        <taxon>Bacteria</taxon>
        <taxon>Pseudomonadati</taxon>
        <taxon>Pseudomonadota</taxon>
        <taxon>Gammaproteobacteria</taxon>
        <taxon>Moraxellales</taxon>
        <taxon>Moraxellaceae</taxon>
        <taxon>Acinetobacter</taxon>
    </lineage>
</organism>
<dbReference type="STRING" id="70346.F897_01414"/>
<dbReference type="HOGENOM" id="CLU_070252_0_0_6"/>
<gene>
    <name evidence="2" type="ORF">F897_01414</name>
</gene>
<protein>
    <recommendedName>
        <fullName evidence="4">Molecular chaperone DnaJ</fullName>
    </recommendedName>
</protein>
<dbReference type="Proteomes" id="UP000013101">
    <property type="component" value="Unassembled WGS sequence"/>
</dbReference>
<keyword evidence="1" id="KW-0175">Coiled coil</keyword>
<feature type="coiled-coil region" evidence="1">
    <location>
        <begin position="41"/>
        <end position="68"/>
    </location>
</feature>
<name>N9P628_9GAMM</name>
<evidence type="ECO:0000256" key="1">
    <source>
        <dbReference type="SAM" id="Coils"/>
    </source>
</evidence>
<dbReference type="AlphaFoldDB" id="N9P628"/>
<evidence type="ECO:0000313" key="3">
    <source>
        <dbReference type="Proteomes" id="UP000013101"/>
    </source>
</evidence>
<comment type="caution">
    <text evidence="2">The sequence shown here is derived from an EMBL/GenBank/DDBJ whole genome shotgun (WGS) entry which is preliminary data.</text>
</comment>
<accession>N9P628</accession>
<evidence type="ECO:0008006" key="4">
    <source>
        <dbReference type="Google" id="ProtNLM"/>
    </source>
</evidence>
<sequence length="366" mass="43024">MAKAERINIDKISLGLSAAMLFDLKTMIQPFTALSPQQKKLDRLIDKIEQQKLELKKWQQAEEDLQQYTHKTFMPVYHELHGVLFEQLEQLWTHLQETDFTKTELIVLDEKIQYLADYLQDSQAMSAQEINKVNEIFTYYQQRAEHAQFRKSQKKTNELERFFENENVPDPADAERFEEWASDHFQQIREQAKLKRQQEKQEQAAAMAEQSVKSVYLKIAAAIHPDREANDVKKIKKTELLQRANEAYAEQDLFALLKMQLQIEQDRDPSQKSLSAEQVKLYQLALDAQSQKLQEQIDTLLHRLVWSSKTRIAVKKAKGKVQIADLYKQIDEDTSTIKQQIKVEKERLMYIKKVSGLEIFLRHGML</sequence>
<dbReference type="PATRIC" id="fig|1217693.3.peg.1365"/>